<accession>A0A0E9WDJ0</accession>
<name>A0A0E9WDJ0_ANGAN</name>
<reference evidence="1" key="2">
    <citation type="journal article" date="2015" name="Fish Shellfish Immunol.">
        <title>Early steps in the European eel (Anguilla anguilla)-Vibrio vulnificus interaction in the gills: Role of the RtxA13 toxin.</title>
        <authorList>
            <person name="Callol A."/>
            <person name="Pajuelo D."/>
            <person name="Ebbesson L."/>
            <person name="Teles M."/>
            <person name="MacKenzie S."/>
            <person name="Amaro C."/>
        </authorList>
    </citation>
    <scope>NUCLEOTIDE SEQUENCE</scope>
</reference>
<proteinExistence type="predicted"/>
<dbReference type="EMBL" id="GBXM01021019">
    <property type="protein sequence ID" value="JAH87558.1"/>
    <property type="molecule type" value="Transcribed_RNA"/>
</dbReference>
<organism evidence="1">
    <name type="scientific">Anguilla anguilla</name>
    <name type="common">European freshwater eel</name>
    <name type="synonym">Muraena anguilla</name>
    <dbReference type="NCBI Taxonomy" id="7936"/>
    <lineage>
        <taxon>Eukaryota</taxon>
        <taxon>Metazoa</taxon>
        <taxon>Chordata</taxon>
        <taxon>Craniata</taxon>
        <taxon>Vertebrata</taxon>
        <taxon>Euteleostomi</taxon>
        <taxon>Actinopterygii</taxon>
        <taxon>Neopterygii</taxon>
        <taxon>Teleostei</taxon>
        <taxon>Anguilliformes</taxon>
        <taxon>Anguillidae</taxon>
        <taxon>Anguilla</taxon>
    </lineage>
</organism>
<dbReference type="AlphaFoldDB" id="A0A0E9WDJ0"/>
<reference evidence="1" key="1">
    <citation type="submission" date="2014-11" db="EMBL/GenBank/DDBJ databases">
        <authorList>
            <person name="Amaro Gonzalez C."/>
        </authorList>
    </citation>
    <scope>NUCLEOTIDE SEQUENCE</scope>
</reference>
<evidence type="ECO:0000313" key="1">
    <source>
        <dbReference type="EMBL" id="JAH87558.1"/>
    </source>
</evidence>
<sequence>MSHLLNLLQTHEILSKSGKGTCLKTIIKEMWDKRRCYHSES</sequence>
<protein>
    <submittedName>
        <fullName evidence="1">Uncharacterized protein</fullName>
    </submittedName>
</protein>